<evidence type="ECO:0000256" key="9">
    <source>
        <dbReference type="ARBA" id="ARBA00022722"/>
    </source>
</evidence>
<dbReference type="PATRIC" id="fig|679200.3.peg.391"/>
<evidence type="ECO:0000256" key="16">
    <source>
        <dbReference type="RuleBase" id="RU003515"/>
    </source>
</evidence>
<keyword evidence="13 14" id="KW-0464">Manganese</keyword>
<dbReference type="eggNOG" id="COG0164">
    <property type="taxonomic scope" value="Bacteria"/>
</dbReference>
<dbReference type="SUPFAM" id="SSF53098">
    <property type="entry name" value="Ribonuclease H-like"/>
    <property type="match status" value="1"/>
</dbReference>
<dbReference type="GO" id="GO:0030145">
    <property type="term" value="F:manganese ion binding"/>
    <property type="evidence" value="ECO:0007669"/>
    <property type="project" value="UniProtKB-UniRule"/>
</dbReference>
<dbReference type="GO" id="GO:0004523">
    <property type="term" value="F:RNA-DNA hybrid ribonuclease activity"/>
    <property type="evidence" value="ECO:0007669"/>
    <property type="project" value="UniProtKB-UniRule"/>
</dbReference>
<dbReference type="Proteomes" id="UP000003011">
    <property type="component" value="Unassembled WGS sequence"/>
</dbReference>
<keyword evidence="11 14" id="KW-0255">Endonuclease</keyword>
<evidence type="ECO:0000256" key="2">
    <source>
        <dbReference type="ARBA" id="ARBA00001946"/>
    </source>
</evidence>
<keyword evidence="9 14" id="KW-0540">Nuclease</keyword>
<name>G5GFM6_9FIRM</name>
<feature type="domain" description="RNase H type-2" evidence="17">
    <location>
        <begin position="45"/>
        <end position="228"/>
    </location>
</feature>
<dbReference type="GO" id="GO:0005737">
    <property type="term" value="C:cytoplasm"/>
    <property type="evidence" value="ECO:0007669"/>
    <property type="project" value="UniProtKB-SubCell"/>
</dbReference>
<dbReference type="NCBIfam" id="NF000594">
    <property type="entry name" value="PRK00015.1-1"/>
    <property type="match status" value="1"/>
</dbReference>
<dbReference type="GO" id="GO:0006298">
    <property type="term" value="P:mismatch repair"/>
    <property type="evidence" value="ECO:0007669"/>
    <property type="project" value="TreeGrafter"/>
</dbReference>
<evidence type="ECO:0000313" key="18">
    <source>
        <dbReference type="EMBL" id="EHI56503.1"/>
    </source>
</evidence>
<evidence type="ECO:0000256" key="11">
    <source>
        <dbReference type="ARBA" id="ARBA00022759"/>
    </source>
</evidence>
<dbReference type="PANTHER" id="PTHR10954:SF18">
    <property type="entry name" value="RIBONUCLEASE HII"/>
    <property type="match status" value="1"/>
</dbReference>
<comment type="cofactor">
    <cofactor evidence="14 15">
        <name>Mn(2+)</name>
        <dbReference type="ChEBI" id="CHEBI:29035"/>
    </cofactor>
    <cofactor evidence="14 15">
        <name>Mg(2+)</name>
        <dbReference type="ChEBI" id="CHEBI:18420"/>
    </cofactor>
    <text evidence="14 15">Manganese or magnesium. Binds 1 divalent metal ion per monomer in the absence of substrate. May bind a second metal ion after substrate binding.</text>
</comment>
<keyword evidence="10 14" id="KW-0479">Metal-binding</keyword>
<evidence type="ECO:0000313" key="19">
    <source>
        <dbReference type="Proteomes" id="UP000003011"/>
    </source>
</evidence>
<keyword evidence="19" id="KW-1185">Reference proteome</keyword>
<dbReference type="InterPro" id="IPR022898">
    <property type="entry name" value="RNase_HII"/>
</dbReference>
<dbReference type="InterPro" id="IPR024567">
    <property type="entry name" value="RNase_HII/HIII_dom"/>
</dbReference>
<dbReference type="PROSITE" id="PS51975">
    <property type="entry name" value="RNASE_H_2"/>
    <property type="match status" value="1"/>
</dbReference>
<comment type="function">
    <text evidence="3 14 16">Endonuclease that specifically degrades the RNA of RNA-DNA hybrids.</text>
</comment>
<dbReference type="HOGENOM" id="CLU_036532_2_1_9"/>
<evidence type="ECO:0000256" key="8">
    <source>
        <dbReference type="ARBA" id="ARBA00022490"/>
    </source>
</evidence>
<reference evidence="18 19" key="1">
    <citation type="submission" date="2011-08" db="EMBL/GenBank/DDBJ databases">
        <title>The Genome Sequence of Johnsonella ignava ATCC 51276.</title>
        <authorList>
            <consortium name="The Broad Institute Genome Sequencing Platform"/>
            <person name="Earl A."/>
            <person name="Ward D."/>
            <person name="Feldgarden M."/>
            <person name="Gevers D."/>
            <person name="Izard J."/>
            <person name="Blanton J.M."/>
            <person name="Baranova O.V."/>
            <person name="Dewhirst F.E."/>
            <person name="Young S.K."/>
            <person name="Zeng Q."/>
            <person name="Gargeya S."/>
            <person name="Fitzgerald M."/>
            <person name="Haas B."/>
            <person name="Abouelleil A."/>
            <person name="Alvarado L."/>
            <person name="Arachchi H.M."/>
            <person name="Berlin A."/>
            <person name="Brown A."/>
            <person name="Chapman S.B."/>
            <person name="Chen Z."/>
            <person name="Dunbar C."/>
            <person name="Freedman E."/>
            <person name="Gearin G."/>
            <person name="Gellesch M."/>
            <person name="Goldberg J."/>
            <person name="Griggs A."/>
            <person name="Gujja S."/>
            <person name="Heiman D."/>
            <person name="Howarth C."/>
            <person name="Larson L."/>
            <person name="Lui A."/>
            <person name="MacDonald P.J.P."/>
            <person name="Montmayeur A."/>
            <person name="Murphy C."/>
            <person name="Neiman D."/>
            <person name="Pearson M."/>
            <person name="Priest M."/>
            <person name="Roberts A."/>
            <person name="Saif S."/>
            <person name="Shea T."/>
            <person name="Shenoy N."/>
            <person name="Sisk P."/>
            <person name="Stolte C."/>
            <person name="Sykes S."/>
            <person name="Wortman J."/>
            <person name="Nusbaum C."/>
            <person name="Birren B."/>
        </authorList>
    </citation>
    <scope>NUCLEOTIDE SEQUENCE [LARGE SCALE GENOMIC DNA]</scope>
    <source>
        <strain evidence="18 19">ATCC 51276</strain>
    </source>
</reference>
<evidence type="ECO:0000256" key="3">
    <source>
        <dbReference type="ARBA" id="ARBA00004065"/>
    </source>
</evidence>
<dbReference type="GO" id="GO:0003723">
    <property type="term" value="F:RNA binding"/>
    <property type="evidence" value="ECO:0007669"/>
    <property type="project" value="UniProtKB-UniRule"/>
</dbReference>
<gene>
    <name evidence="14" type="primary">rnhB</name>
    <name evidence="18" type="ORF">HMPREF9333_00365</name>
</gene>
<evidence type="ECO:0000256" key="13">
    <source>
        <dbReference type="ARBA" id="ARBA00023211"/>
    </source>
</evidence>
<feature type="binding site" evidence="14 15">
    <location>
        <position position="143"/>
    </location>
    <ligand>
        <name>a divalent metal cation</name>
        <dbReference type="ChEBI" id="CHEBI:60240"/>
    </ligand>
</feature>
<dbReference type="InterPro" id="IPR001352">
    <property type="entry name" value="RNase_HII/HIII"/>
</dbReference>
<protein>
    <recommendedName>
        <fullName evidence="7 14">Ribonuclease HII</fullName>
        <shortName evidence="14">RNase HII</shortName>
        <ecNumber evidence="6 14">3.1.26.4</ecNumber>
    </recommendedName>
</protein>
<evidence type="ECO:0000256" key="7">
    <source>
        <dbReference type="ARBA" id="ARBA00019179"/>
    </source>
</evidence>
<dbReference type="GO" id="GO:0032299">
    <property type="term" value="C:ribonuclease H2 complex"/>
    <property type="evidence" value="ECO:0007669"/>
    <property type="project" value="TreeGrafter"/>
</dbReference>
<evidence type="ECO:0000256" key="12">
    <source>
        <dbReference type="ARBA" id="ARBA00022801"/>
    </source>
</evidence>
<comment type="caution">
    <text evidence="18">The sequence shown here is derived from an EMBL/GenBank/DDBJ whole genome shotgun (WGS) entry which is preliminary data.</text>
</comment>
<dbReference type="FunFam" id="3.30.420.10:FF:000006">
    <property type="entry name" value="Ribonuclease HII"/>
    <property type="match status" value="1"/>
</dbReference>
<evidence type="ECO:0000256" key="4">
    <source>
        <dbReference type="ARBA" id="ARBA00004496"/>
    </source>
</evidence>
<dbReference type="PANTHER" id="PTHR10954">
    <property type="entry name" value="RIBONUCLEASE H2 SUBUNIT A"/>
    <property type="match status" value="1"/>
</dbReference>
<feature type="binding site" evidence="14 15">
    <location>
        <position position="52"/>
    </location>
    <ligand>
        <name>a divalent metal cation</name>
        <dbReference type="ChEBI" id="CHEBI:60240"/>
    </ligand>
</feature>
<comment type="cofactor">
    <cofactor evidence="2">
        <name>Mg(2+)</name>
        <dbReference type="ChEBI" id="CHEBI:18420"/>
    </cofactor>
</comment>
<dbReference type="CDD" id="cd07182">
    <property type="entry name" value="RNase_HII_bacteria_HII_like"/>
    <property type="match status" value="1"/>
</dbReference>
<dbReference type="OrthoDB" id="9803420at2"/>
<evidence type="ECO:0000256" key="15">
    <source>
        <dbReference type="PROSITE-ProRule" id="PRU01319"/>
    </source>
</evidence>
<evidence type="ECO:0000256" key="6">
    <source>
        <dbReference type="ARBA" id="ARBA00012180"/>
    </source>
</evidence>
<dbReference type="EC" id="3.1.26.4" evidence="6 14"/>
<evidence type="ECO:0000256" key="10">
    <source>
        <dbReference type="ARBA" id="ARBA00022723"/>
    </source>
</evidence>
<dbReference type="STRING" id="679200.HMPREF9333_00365"/>
<dbReference type="GO" id="GO:0043137">
    <property type="term" value="P:DNA replication, removal of RNA primer"/>
    <property type="evidence" value="ECO:0007669"/>
    <property type="project" value="TreeGrafter"/>
</dbReference>
<dbReference type="Gene3D" id="3.30.420.10">
    <property type="entry name" value="Ribonuclease H-like superfamily/Ribonuclease H"/>
    <property type="match status" value="1"/>
</dbReference>
<sequence>MQCFLNKIKKEDSVMKRRITEKLLESEHERLKQMHEFEEKYDEYSCICGIDEAGRGPLAGPVVAACVILPKDTEILFLNDSKKVTKKRRLELFEEICYKAVDIGVGIIDENRIDDINILNATYEAMQKAIVKMDTEPDILLVDAVRIPDIGIKQISIIQGDARSVSIAAASIIAKVTRDKLMIEYDEQYPEYGFAKHKGYGTTEHIAAIRRHGACPIHRKSFVDKFFD</sequence>
<organism evidence="18 19">
    <name type="scientific">Johnsonella ignava ATCC 51276</name>
    <dbReference type="NCBI Taxonomy" id="679200"/>
    <lineage>
        <taxon>Bacteria</taxon>
        <taxon>Bacillati</taxon>
        <taxon>Bacillota</taxon>
        <taxon>Clostridia</taxon>
        <taxon>Lachnospirales</taxon>
        <taxon>Lachnospiraceae</taxon>
        <taxon>Johnsonella</taxon>
    </lineage>
</organism>
<dbReference type="InterPro" id="IPR012337">
    <property type="entry name" value="RNaseH-like_sf"/>
</dbReference>
<evidence type="ECO:0000256" key="1">
    <source>
        <dbReference type="ARBA" id="ARBA00000077"/>
    </source>
</evidence>
<proteinExistence type="inferred from homology"/>
<comment type="subcellular location">
    <subcellularLocation>
        <location evidence="4 14">Cytoplasm</location>
    </subcellularLocation>
</comment>
<evidence type="ECO:0000259" key="17">
    <source>
        <dbReference type="PROSITE" id="PS51975"/>
    </source>
</evidence>
<comment type="catalytic activity">
    <reaction evidence="1 14 15 16">
        <text>Endonucleolytic cleavage to 5'-phosphomonoester.</text>
        <dbReference type="EC" id="3.1.26.4"/>
    </reaction>
</comment>
<dbReference type="HAMAP" id="MF_00052_B">
    <property type="entry name" value="RNase_HII_B"/>
    <property type="match status" value="1"/>
</dbReference>
<dbReference type="InterPro" id="IPR036397">
    <property type="entry name" value="RNaseH_sf"/>
</dbReference>
<evidence type="ECO:0000256" key="14">
    <source>
        <dbReference type="HAMAP-Rule" id="MF_00052"/>
    </source>
</evidence>
<keyword evidence="12 14" id="KW-0378">Hydrolase</keyword>
<dbReference type="NCBIfam" id="NF000595">
    <property type="entry name" value="PRK00015.1-3"/>
    <property type="match status" value="1"/>
</dbReference>
<feature type="binding site" evidence="14 15">
    <location>
        <position position="51"/>
    </location>
    <ligand>
        <name>a divalent metal cation</name>
        <dbReference type="ChEBI" id="CHEBI:60240"/>
    </ligand>
</feature>
<evidence type="ECO:0000256" key="5">
    <source>
        <dbReference type="ARBA" id="ARBA00007383"/>
    </source>
</evidence>
<accession>G5GFM6</accession>
<dbReference type="EMBL" id="ACZL01000007">
    <property type="protein sequence ID" value="EHI56503.1"/>
    <property type="molecule type" value="Genomic_DNA"/>
</dbReference>
<keyword evidence="8 14" id="KW-0963">Cytoplasm</keyword>
<comment type="similarity">
    <text evidence="5 14 16">Belongs to the RNase HII family.</text>
</comment>
<dbReference type="AlphaFoldDB" id="G5GFM6"/>
<dbReference type="Pfam" id="PF01351">
    <property type="entry name" value="RNase_HII"/>
    <property type="match status" value="1"/>
</dbReference>